<sequence length="254" mass="27913">PLKTPESDISSSAVTPPSSGSGPRKRKTVTIDESQTSIVVISPDDLFNTYSKSQVQSLESRDNPFLPGGELSREAEDLLSRATIIRHHFYLNDDEKRQLLEQQQQEQQQQGNQQRNAKHVHIIEYTDEIVENPDEAIHFSNIEGSPPHFDDDDVEERISPHSQANSLAAATPASSQNGGDSHQLRPRENGKVKDTSASPDNEKLAIPDGEHQSQAPVTTDRPGAGDVPAQTSGSAELQVHEPGKKRRNKCCSIM</sequence>
<dbReference type="EMBL" id="HACG01047638">
    <property type="protein sequence ID" value="CEK94503.1"/>
    <property type="molecule type" value="Transcribed_RNA"/>
</dbReference>
<proteinExistence type="predicted"/>
<evidence type="ECO:0000313" key="2">
    <source>
        <dbReference type="EMBL" id="CEK94503.1"/>
    </source>
</evidence>
<feature type="compositionally biased region" description="Low complexity" evidence="1">
    <location>
        <begin position="7"/>
        <end position="22"/>
    </location>
</feature>
<organism evidence="2">
    <name type="scientific">Arion vulgaris</name>
    <dbReference type="NCBI Taxonomy" id="1028688"/>
    <lineage>
        <taxon>Eukaryota</taxon>
        <taxon>Metazoa</taxon>
        <taxon>Spiralia</taxon>
        <taxon>Lophotrochozoa</taxon>
        <taxon>Mollusca</taxon>
        <taxon>Gastropoda</taxon>
        <taxon>Heterobranchia</taxon>
        <taxon>Euthyneura</taxon>
        <taxon>Panpulmonata</taxon>
        <taxon>Eupulmonata</taxon>
        <taxon>Stylommatophora</taxon>
        <taxon>Helicina</taxon>
        <taxon>Arionoidea</taxon>
        <taxon>Arionidae</taxon>
        <taxon>Arion</taxon>
    </lineage>
</organism>
<reference evidence="2" key="1">
    <citation type="submission" date="2014-12" db="EMBL/GenBank/DDBJ databases">
        <title>Insight into the proteome of Arion vulgaris.</title>
        <authorList>
            <person name="Aradska J."/>
            <person name="Bulat T."/>
            <person name="Smidak R."/>
            <person name="Sarate P."/>
            <person name="Gangsoo J."/>
            <person name="Sialana F."/>
            <person name="Bilban M."/>
            <person name="Lubec G."/>
        </authorList>
    </citation>
    <scope>NUCLEOTIDE SEQUENCE</scope>
    <source>
        <tissue evidence="2">Skin</tissue>
    </source>
</reference>
<dbReference type="AlphaFoldDB" id="A0A0B7BNJ3"/>
<gene>
    <name evidence="2" type="primary">ORF201157</name>
</gene>
<feature type="compositionally biased region" description="Basic residues" evidence="1">
    <location>
        <begin position="243"/>
        <end position="254"/>
    </location>
</feature>
<name>A0A0B7BNJ3_9EUPU</name>
<feature type="region of interest" description="Disordered" evidence="1">
    <location>
        <begin position="1"/>
        <end position="31"/>
    </location>
</feature>
<feature type="non-terminal residue" evidence="2">
    <location>
        <position position="1"/>
    </location>
</feature>
<protein>
    <submittedName>
        <fullName evidence="2">Uncharacterized protein</fullName>
    </submittedName>
</protein>
<evidence type="ECO:0000256" key="1">
    <source>
        <dbReference type="SAM" id="MobiDB-lite"/>
    </source>
</evidence>
<accession>A0A0B7BNJ3</accession>
<feature type="compositionally biased region" description="Basic and acidic residues" evidence="1">
    <location>
        <begin position="182"/>
        <end position="211"/>
    </location>
</feature>
<feature type="compositionally biased region" description="Polar residues" evidence="1">
    <location>
        <begin position="160"/>
        <end position="180"/>
    </location>
</feature>
<feature type="region of interest" description="Disordered" evidence="1">
    <location>
        <begin position="138"/>
        <end position="254"/>
    </location>
</feature>